<evidence type="ECO:0000313" key="3">
    <source>
        <dbReference type="Proteomes" id="UP000002572"/>
    </source>
</evidence>
<feature type="compositionally biased region" description="Basic and acidic residues" evidence="1">
    <location>
        <begin position="48"/>
        <end position="69"/>
    </location>
</feature>
<dbReference type="Pfam" id="PF12118">
    <property type="entry name" value="SprA-related"/>
    <property type="match status" value="1"/>
</dbReference>
<evidence type="ECO:0008006" key="4">
    <source>
        <dbReference type="Google" id="ProtNLM"/>
    </source>
</evidence>
<dbReference type="EMBL" id="CP002432">
    <property type="protein sequence ID" value="ADU66399.1"/>
    <property type="molecule type" value="Genomic_DNA"/>
</dbReference>
<dbReference type="eggNOG" id="COG3064">
    <property type="taxonomic scope" value="Bacteria"/>
</dbReference>
<organism evidence="2 3">
    <name type="scientific">Desulfurispirillum indicum (strain ATCC BAA-1389 / DSM 22839 / S5)</name>
    <dbReference type="NCBI Taxonomy" id="653733"/>
    <lineage>
        <taxon>Bacteria</taxon>
        <taxon>Pseudomonadati</taxon>
        <taxon>Chrysiogenota</taxon>
        <taxon>Chrysiogenia</taxon>
        <taxon>Chrysiogenales</taxon>
        <taxon>Chrysiogenaceae</taxon>
        <taxon>Desulfurispirillum</taxon>
    </lineage>
</organism>
<sequence length="181" mass="19779">MEISSIGTDPWMVSSSFSRSQGSELHKGHGQVEAQSRRQQQPDELDTREERQVQELRKRDQEVRAHEQAHAAVGGPYVTSGISYDFVVGSDGQRYAVGGEVSIDTSPVAGDPEATILKMEVVRRAALAPAEPSPQDVKVAAQASAAEREARQELVRLERERERETDAPAGAFSGFHIDILA</sequence>
<dbReference type="STRING" id="653733.Selin_1669"/>
<evidence type="ECO:0000313" key="2">
    <source>
        <dbReference type="EMBL" id="ADU66399.1"/>
    </source>
</evidence>
<gene>
    <name evidence="2" type="ordered locus">Selin_1669</name>
</gene>
<dbReference type="RefSeq" id="WP_013506279.1">
    <property type="nucleotide sequence ID" value="NC_014836.1"/>
</dbReference>
<dbReference type="Proteomes" id="UP000002572">
    <property type="component" value="Chromosome"/>
</dbReference>
<protein>
    <recommendedName>
        <fullName evidence="4">SprA-related family</fullName>
    </recommendedName>
</protein>
<dbReference type="InParanoid" id="E6W0Q4"/>
<keyword evidence="3" id="KW-1185">Reference proteome</keyword>
<feature type="compositionally biased region" description="Polar residues" evidence="1">
    <location>
        <begin position="13"/>
        <end position="23"/>
    </location>
</feature>
<reference evidence="2 3" key="1">
    <citation type="submission" date="2010-12" db="EMBL/GenBank/DDBJ databases">
        <title>Complete sequence of Desulfurispirillum indicum S5.</title>
        <authorList>
            <consortium name="US DOE Joint Genome Institute"/>
            <person name="Lucas S."/>
            <person name="Copeland A."/>
            <person name="Lapidus A."/>
            <person name="Cheng J.-F."/>
            <person name="Goodwin L."/>
            <person name="Pitluck S."/>
            <person name="Chertkov O."/>
            <person name="Held B."/>
            <person name="Detter J.C."/>
            <person name="Han C."/>
            <person name="Tapia R."/>
            <person name="Land M."/>
            <person name="Hauser L."/>
            <person name="Kyrpides N."/>
            <person name="Ivanova N."/>
            <person name="Mikhailova N."/>
            <person name="Haggblom M."/>
            <person name="Rauschenbach I."/>
            <person name="Bini E."/>
            <person name="Woyke T."/>
        </authorList>
    </citation>
    <scope>NUCLEOTIDE SEQUENCE [LARGE SCALE GENOMIC DNA]</scope>
    <source>
        <strain evidence="3">ATCC BAA-1389 / DSM 22839 / S5</strain>
    </source>
</reference>
<feature type="region of interest" description="Disordered" evidence="1">
    <location>
        <begin position="129"/>
        <end position="151"/>
    </location>
</feature>
<accession>E6W0Q4</accession>
<dbReference type="HOGENOM" id="CLU_1486784_0_0_0"/>
<name>E6W0Q4_DESIS</name>
<dbReference type="KEGG" id="din:Selin_1669"/>
<evidence type="ECO:0000256" key="1">
    <source>
        <dbReference type="SAM" id="MobiDB-lite"/>
    </source>
</evidence>
<feature type="region of interest" description="Disordered" evidence="1">
    <location>
        <begin position="1"/>
        <end position="70"/>
    </location>
</feature>
<proteinExistence type="predicted"/>
<dbReference type="OrthoDB" id="9812722at2"/>
<dbReference type="InterPro" id="IPR021973">
    <property type="entry name" value="SprA-related"/>
</dbReference>
<dbReference type="AlphaFoldDB" id="E6W0Q4"/>